<dbReference type="RefSeq" id="WP_146251460.1">
    <property type="nucleotide sequence ID" value="NZ_QJKF01000032.1"/>
</dbReference>
<organism evidence="1 2">
    <name type="scientific">Nocardia tenerifensis</name>
    <dbReference type="NCBI Taxonomy" id="228006"/>
    <lineage>
        <taxon>Bacteria</taxon>
        <taxon>Bacillati</taxon>
        <taxon>Actinomycetota</taxon>
        <taxon>Actinomycetes</taxon>
        <taxon>Mycobacteriales</taxon>
        <taxon>Nocardiaceae</taxon>
        <taxon>Nocardia</taxon>
    </lineage>
</organism>
<dbReference type="OrthoDB" id="4553302at2"/>
<comment type="caution">
    <text evidence="1">The sequence shown here is derived from an EMBL/GenBank/DDBJ whole genome shotgun (WGS) entry which is preliminary data.</text>
</comment>
<name>A0A318JLA8_9NOCA</name>
<accession>A0A318JLA8</accession>
<proteinExistence type="predicted"/>
<evidence type="ECO:0000313" key="1">
    <source>
        <dbReference type="EMBL" id="PXX52642.1"/>
    </source>
</evidence>
<dbReference type="AlphaFoldDB" id="A0A318JLA8"/>
<gene>
    <name evidence="1" type="ORF">DFR70_13227</name>
</gene>
<dbReference type="EMBL" id="QJKF01000032">
    <property type="protein sequence ID" value="PXX52642.1"/>
    <property type="molecule type" value="Genomic_DNA"/>
</dbReference>
<dbReference type="Proteomes" id="UP000247569">
    <property type="component" value="Unassembled WGS sequence"/>
</dbReference>
<protein>
    <submittedName>
        <fullName evidence="1">Uncharacterized protein</fullName>
    </submittedName>
</protein>
<keyword evidence="2" id="KW-1185">Reference proteome</keyword>
<evidence type="ECO:0000313" key="2">
    <source>
        <dbReference type="Proteomes" id="UP000247569"/>
    </source>
</evidence>
<reference evidence="1 2" key="1">
    <citation type="submission" date="2018-05" db="EMBL/GenBank/DDBJ databases">
        <title>Genomic Encyclopedia of Type Strains, Phase IV (KMG-IV): sequencing the most valuable type-strain genomes for metagenomic binning, comparative biology and taxonomic classification.</title>
        <authorList>
            <person name="Goeker M."/>
        </authorList>
    </citation>
    <scope>NUCLEOTIDE SEQUENCE [LARGE SCALE GENOMIC DNA]</scope>
    <source>
        <strain evidence="1 2">DSM 44704</strain>
    </source>
</reference>
<sequence length="221" mass="23281">MSFEEVRNNAQFVRFADGELEGRRSGYDDGALSVSNHGRLASFLQWSAIASGAGQALGKALFRTKAYASGGEVEEEHGPADGGGFLSTAPVGSLFPFLQWHNWYNIYKGTRNEIVAAGGEAAISALVGAVTGPTGAAAAGAATALTSTVTSVVQTLSSASQNLRQTAPKLVQPQLRTLEQRIGPQIDRSTTINVIKSAPYGATVTNDPLRDRLSTYLSHVR</sequence>